<dbReference type="SUPFAM" id="SSF160424">
    <property type="entry name" value="BH3703-like"/>
    <property type="match status" value="1"/>
</dbReference>
<dbReference type="RefSeq" id="WP_204840455.1">
    <property type="nucleotide sequence ID" value="NZ_JAFBCL010000001.1"/>
</dbReference>
<dbReference type="Proteomes" id="UP001195724">
    <property type="component" value="Unassembled WGS sequence"/>
</dbReference>
<keyword evidence="2" id="KW-1185">Reference proteome</keyword>
<dbReference type="InterPro" id="IPR036170">
    <property type="entry name" value="YezG-like_sf"/>
</dbReference>
<accession>A0ABS2RZB9</accession>
<name>A0ABS2RZB9_9PSEU</name>
<organism evidence="1 2">
    <name type="scientific">Saccharothrix algeriensis</name>
    <dbReference type="NCBI Taxonomy" id="173560"/>
    <lineage>
        <taxon>Bacteria</taxon>
        <taxon>Bacillati</taxon>
        <taxon>Actinomycetota</taxon>
        <taxon>Actinomycetes</taxon>
        <taxon>Pseudonocardiales</taxon>
        <taxon>Pseudonocardiaceae</taxon>
        <taxon>Saccharothrix</taxon>
    </lineage>
</organism>
<dbReference type="EMBL" id="JAFBCL010000001">
    <property type="protein sequence ID" value="MBM7809337.1"/>
    <property type="molecule type" value="Genomic_DNA"/>
</dbReference>
<reference evidence="1 2" key="1">
    <citation type="submission" date="2021-01" db="EMBL/GenBank/DDBJ databases">
        <title>Sequencing the genomes of 1000 actinobacteria strains.</title>
        <authorList>
            <person name="Klenk H.-P."/>
        </authorList>
    </citation>
    <scope>NUCLEOTIDE SEQUENCE [LARGE SCALE GENOMIC DNA]</scope>
    <source>
        <strain evidence="1 2">DSM 44581</strain>
    </source>
</reference>
<gene>
    <name evidence="1" type="ORF">JOE68_000202</name>
</gene>
<evidence type="ECO:0000313" key="2">
    <source>
        <dbReference type="Proteomes" id="UP001195724"/>
    </source>
</evidence>
<evidence type="ECO:0000313" key="1">
    <source>
        <dbReference type="EMBL" id="MBM7809337.1"/>
    </source>
</evidence>
<protein>
    <submittedName>
        <fullName evidence="1">Uncharacterized protein</fullName>
    </submittedName>
</protein>
<sequence length="157" mass="17436">MDPRTGSRADDLVAEAANALASAAPAGWAELALSVTATVLAYDFAVSVKDDRGADPGQVVLSPVVTDAFQELRGVLYEEDRGTWFSARMVLRPGERPEVSFNYDEDPRWWPALHPTTFVRDLEVFPRSEEHIPPWLRAFLDEGEALERERGAAGPRR</sequence>
<comment type="caution">
    <text evidence="1">The sequence shown here is derived from an EMBL/GenBank/DDBJ whole genome shotgun (WGS) entry which is preliminary data.</text>
</comment>
<proteinExistence type="predicted"/>